<dbReference type="Gene3D" id="1.10.287.130">
    <property type="match status" value="1"/>
</dbReference>
<reference evidence="14 15" key="1">
    <citation type="journal article" date="2016" name="Nat. Commun.">
        <title>Thousands of microbial genomes shed light on interconnected biogeochemical processes in an aquifer system.</title>
        <authorList>
            <person name="Anantharaman K."/>
            <person name="Brown C.T."/>
            <person name="Hug L.A."/>
            <person name="Sharon I."/>
            <person name="Castelle C.J."/>
            <person name="Probst A.J."/>
            <person name="Thomas B.C."/>
            <person name="Singh A."/>
            <person name="Wilkins M.J."/>
            <person name="Karaoz U."/>
            <person name="Brodie E.L."/>
            <person name="Williams K.H."/>
            <person name="Hubbard S.S."/>
            <person name="Banfield J.F."/>
        </authorList>
    </citation>
    <scope>NUCLEOTIDE SEQUENCE [LARGE SCALE GENOMIC DNA]</scope>
</reference>
<dbReference type="SUPFAM" id="SSF47384">
    <property type="entry name" value="Homodimeric domain of signal transducing histidine kinase"/>
    <property type="match status" value="1"/>
</dbReference>
<organism evidence="14 15">
    <name type="scientific">Candidatus Giovannonibacteria bacterium RIFCSPHIGHO2_12_44_12</name>
    <dbReference type="NCBI Taxonomy" id="1798340"/>
    <lineage>
        <taxon>Bacteria</taxon>
        <taxon>Candidatus Giovannoniibacteriota</taxon>
    </lineage>
</organism>
<dbReference type="InterPro" id="IPR005467">
    <property type="entry name" value="His_kinase_dom"/>
</dbReference>
<dbReference type="SMART" id="SM00387">
    <property type="entry name" value="HATPase_c"/>
    <property type="match status" value="1"/>
</dbReference>
<dbReference type="FunFam" id="3.30.565.10:FF:000023">
    <property type="entry name" value="PAS domain-containing sensor histidine kinase"/>
    <property type="match status" value="1"/>
</dbReference>
<feature type="transmembrane region" description="Helical" evidence="12">
    <location>
        <begin position="67"/>
        <end position="85"/>
    </location>
</feature>
<dbReference type="PANTHER" id="PTHR43047:SF72">
    <property type="entry name" value="OSMOSENSING HISTIDINE PROTEIN KINASE SLN1"/>
    <property type="match status" value="1"/>
</dbReference>
<dbReference type="Pfam" id="PF02518">
    <property type="entry name" value="HATPase_c"/>
    <property type="match status" value="1"/>
</dbReference>
<dbReference type="EMBL" id="MFHS01000004">
    <property type="protein sequence ID" value="OGF81921.1"/>
    <property type="molecule type" value="Genomic_DNA"/>
</dbReference>
<gene>
    <name evidence="14" type="ORF">A2W48_02440</name>
</gene>
<feature type="domain" description="Histidine kinase" evidence="13">
    <location>
        <begin position="125"/>
        <end position="347"/>
    </location>
</feature>
<dbReference type="PROSITE" id="PS50109">
    <property type="entry name" value="HIS_KIN"/>
    <property type="match status" value="1"/>
</dbReference>
<dbReference type="GO" id="GO:0000155">
    <property type="term" value="F:phosphorelay sensor kinase activity"/>
    <property type="evidence" value="ECO:0007669"/>
    <property type="project" value="InterPro"/>
</dbReference>
<comment type="catalytic activity">
    <reaction evidence="1">
        <text>ATP + protein L-histidine = ADP + protein N-phospho-L-histidine.</text>
        <dbReference type="EC" id="2.7.13.3"/>
    </reaction>
</comment>
<proteinExistence type="predicted"/>
<dbReference type="AlphaFoldDB" id="A0A1F5X2X9"/>
<evidence type="ECO:0000256" key="11">
    <source>
        <dbReference type="ARBA" id="ARBA00023136"/>
    </source>
</evidence>
<sequence>MLLPIFGIFYLNWFGQVSIVAMAISIAYAITRHNLLNTRVVTTEIFITLINIIILIRFIGSTSPEEFIFNGLVLLGVIMFSFLLIRSVLHEVRQREEISKLAEDLRVANAELKKLDQMKSEFVSLASHQLRTPLTVIKGYISMIQEGSFGKVADPLSDALRKIYISNETLINLVGDFLNLSRIESGKMKYTFEPTQMEGIIQSVFEEFMEVVKEKKLELRYENPETPLAKAMLDKDKFKQVIMNLVDNAVKYTPEGSVTLKIEEEKEKGNVLFSVSDTGVGMSKGELDGIFKRFSRGESGSKVNTSGLGLGLYLAKRIVTDHGGEIWATSDGPGKGSTFWVRVPVHI</sequence>
<keyword evidence="9" id="KW-0067">ATP-binding</keyword>
<dbReference type="EC" id="2.7.13.3" evidence="3"/>
<keyword evidence="10" id="KW-0902">Two-component regulatory system</keyword>
<dbReference type="PRINTS" id="PR00344">
    <property type="entry name" value="BCTRLSENSOR"/>
</dbReference>
<evidence type="ECO:0000256" key="1">
    <source>
        <dbReference type="ARBA" id="ARBA00000085"/>
    </source>
</evidence>
<keyword evidence="8" id="KW-0418">Kinase</keyword>
<dbReference type="InterPro" id="IPR036890">
    <property type="entry name" value="HATPase_C_sf"/>
</dbReference>
<evidence type="ECO:0000256" key="7">
    <source>
        <dbReference type="ARBA" id="ARBA00022741"/>
    </source>
</evidence>
<keyword evidence="12" id="KW-0812">Transmembrane</keyword>
<dbReference type="Gene3D" id="3.30.565.10">
    <property type="entry name" value="Histidine kinase-like ATPase, C-terminal domain"/>
    <property type="match status" value="1"/>
</dbReference>
<evidence type="ECO:0000256" key="2">
    <source>
        <dbReference type="ARBA" id="ARBA00004236"/>
    </source>
</evidence>
<evidence type="ECO:0000256" key="10">
    <source>
        <dbReference type="ARBA" id="ARBA00023012"/>
    </source>
</evidence>
<evidence type="ECO:0000256" key="9">
    <source>
        <dbReference type="ARBA" id="ARBA00022840"/>
    </source>
</evidence>
<dbReference type="Pfam" id="PF00512">
    <property type="entry name" value="HisKA"/>
    <property type="match status" value="1"/>
</dbReference>
<keyword evidence="6" id="KW-0808">Transferase</keyword>
<dbReference type="SMART" id="SM00388">
    <property type="entry name" value="HisKA"/>
    <property type="match status" value="1"/>
</dbReference>
<protein>
    <recommendedName>
        <fullName evidence="3">histidine kinase</fullName>
        <ecNumber evidence="3">2.7.13.3</ecNumber>
    </recommendedName>
</protein>
<dbReference type="InterPro" id="IPR003661">
    <property type="entry name" value="HisK_dim/P_dom"/>
</dbReference>
<name>A0A1F5X2X9_9BACT</name>
<dbReference type="GO" id="GO:0005886">
    <property type="term" value="C:plasma membrane"/>
    <property type="evidence" value="ECO:0007669"/>
    <property type="project" value="UniProtKB-SubCell"/>
</dbReference>
<comment type="subcellular location">
    <subcellularLocation>
        <location evidence="2">Cell membrane</location>
    </subcellularLocation>
</comment>
<dbReference type="GO" id="GO:0009927">
    <property type="term" value="F:histidine phosphotransfer kinase activity"/>
    <property type="evidence" value="ECO:0007669"/>
    <property type="project" value="TreeGrafter"/>
</dbReference>
<evidence type="ECO:0000313" key="15">
    <source>
        <dbReference type="Proteomes" id="UP000178299"/>
    </source>
</evidence>
<dbReference type="CDD" id="cd00082">
    <property type="entry name" value="HisKA"/>
    <property type="match status" value="1"/>
</dbReference>
<evidence type="ECO:0000256" key="6">
    <source>
        <dbReference type="ARBA" id="ARBA00022679"/>
    </source>
</evidence>
<dbReference type="InterPro" id="IPR036097">
    <property type="entry name" value="HisK_dim/P_sf"/>
</dbReference>
<evidence type="ECO:0000256" key="4">
    <source>
        <dbReference type="ARBA" id="ARBA00022475"/>
    </source>
</evidence>
<dbReference type="CDD" id="cd16922">
    <property type="entry name" value="HATPase_EvgS-ArcB-TorS-like"/>
    <property type="match status" value="1"/>
</dbReference>
<evidence type="ECO:0000256" key="3">
    <source>
        <dbReference type="ARBA" id="ARBA00012438"/>
    </source>
</evidence>
<keyword evidence="4" id="KW-1003">Cell membrane</keyword>
<comment type="caution">
    <text evidence="14">The sequence shown here is derived from an EMBL/GenBank/DDBJ whole genome shotgun (WGS) entry which is preliminary data.</text>
</comment>
<dbReference type="SUPFAM" id="SSF55874">
    <property type="entry name" value="ATPase domain of HSP90 chaperone/DNA topoisomerase II/histidine kinase"/>
    <property type="match status" value="1"/>
</dbReference>
<keyword evidence="5" id="KW-0597">Phosphoprotein</keyword>
<evidence type="ECO:0000259" key="13">
    <source>
        <dbReference type="PROSITE" id="PS50109"/>
    </source>
</evidence>
<dbReference type="Proteomes" id="UP000178299">
    <property type="component" value="Unassembled WGS sequence"/>
</dbReference>
<accession>A0A1F5X2X9</accession>
<dbReference type="PANTHER" id="PTHR43047">
    <property type="entry name" value="TWO-COMPONENT HISTIDINE PROTEIN KINASE"/>
    <property type="match status" value="1"/>
</dbReference>
<keyword evidence="7" id="KW-0547">Nucleotide-binding</keyword>
<evidence type="ECO:0000313" key="14">
    <source>
        <dbReference type="EMBL" id="OGF81921.1"/>
    </source>
</evidence>
<feature type="transmembrane region" description="Helical" evidence="12">
    <location>
        <begin position="41"/>
        <end position="61"/>
    </location>
</feature>
<dbReference type="InterPro" id="IPR003594">
    <property type="entry name" value="HATPase_dom"/>
</dbReference>
<keyword evidence="11 12" id="KW-0472">Membrane</keyword>
<feature type="transmembrane region" description="Helical" evidence="12">
    <location>
        <begin position="6"/>
        <end position="29"/>
    </location>
</feature>
<evidence type="ECO:0000256" key="8">
    <source>
        <dbReference type="ARBA" id="ARBA00022777"/>
    </source>
</evidence>
<evidence type="ECO:0000256" key="12">
    <source>
        <dbReference type="SAM" id="Phobius"/>
    </source>
</evidence>
<evidence type="ECO:0000256" key="5">
    <source>
        <dbReference type="ARBA" id="ARBA00022553"/>
    </source>
</evidence>
<keyword evidence="12" id="KW-1133">Transmembrane helix</keyword>
<dbReference type="InterPro" id="IPR004358">
    <property type="entry name" value="Sig_transdc_His_kin-like_C"/>
</dbReference>
<dbReference type="GO" id="GO:0005524">
    <property type="term" value="F:ATP binding"/>
    <property type="evidence" value="ECO:0007669"/>
    <property type="project" value="UniProtKB-KW"/>
</dbReference>